<sequence length="106" mass="11880">MDVTNILLKPVLTEKSYLNQMGELKKYVFAINPKATKTKVKLAFEIIYGVKPLKINTLIRKPVTIRNGTKYPGFSKLAKLAVITLPKGMDIAITGEKTTKKETKDQ</sequence>
<dbReference type="SMR" id="A0ABC7ZJG2"/>
<dbReference type="InterPro" id="IPR012678">
    <property type="entry name" value="Ribosomal_uL23/eL15/eS24_sf"/>
</dbReference>
<dbReference type="GO" id="GO:0006412">
    <property type="term" value="P:translation"/>
    <property type="evidence" value="ECO:0007669"/>
    <property type="project" value="UniProtKB-UniRule"/>
</dbReference>
<dbReference type="InterPro" id="IPR013025">
    <property type="entry name" value="Ribosomal_uL23-like"/>
</dbReference>
<dbReference type="EMBL" id="CP003772">
    <property type="protein sequence ID" value="AFQ03966.1"/>
    <property type="molecule type" value="Genomic_DNA"/>
</dbReference>
<dbReference type="GO" id="GO:0005840">
    <property type="term" value="C:ribosome"/>
    <property type="evidence" value="ECO:0007669"/>
    <property type="project" value="UniProtKB-KW"/>
</dbReference>
<dbReference type="InterPro" id="IPR012677">
    <property type="entry name" value="Nucleotide-bd_a/b_plait_sf"/>
</dbReference>
<evidence type="ECO:0000256" key="4">
    <source>
        <dbReference type="HAMAP-Rule" id="MF_01369"/>
    </source>
</evidence>
<gene>
    <name evidence="4" type="primary">rplW</name>
    <name evidence="5" type="ORF">CM1_00900</name>
</gene>
<accession>A0ABC7ZJG2</accession>
<evidence type="ECO:0000313" key="5">
    <source>
        <dbReference type="EMBL" id="AFQ03966.1"/>
    </source>
</evidence>
<dbReference type="HAMAP" id="MF_01369_B">
    <property type="entry name" value="Ribosomal_uL23_B"/>
    <property type="match status" value="1"/>
</dbReference>
<name>A0ABC7ZJG2_MYCGT</name>
<proteinExistence type="inferred from homology"/>
<comment type="function">
    <text evidence="4">One of the early assembly proteins it binds 23S rRNA. One of the proteins that surrounds the polypeptide exit tunnel on the outside of the ribosome. Forms the main docking site for trigger factor binding to the ribosome.</text>
</comment>
<evidence type="ECO:0000256" key="2">
    <source>
        <dbReference type="ARBA" id="ARBA00022980"/>
    </source>
</evidence>
<comment type="similarity">
    <text evidence="1 4">Belongs to the universal ribosomal protein uL23 family.</text>
</comment>
<dbReference type="GO" id="GO:0019843">
    <property type="term" value="F:rRNA binding"/>
    <property type="evidence" value="ECO:0007669"/>
    <property type="project" value="UniProtKB-UniRule"/>
</dbReference>
<protein>
    <recommendedName>
        <fullName evidence="4">Large ribosomal subunit protein uL23</fullName>
    </recommendedName>
</protein>
<organism evidence="5 6">
    <name type="scientific">Mycoplasmoides genitalium M6320</name>
    <dbReference type="NCBI Taxonomy" id="662945"/>
    <lineage>
        <taxon>Bacteria</taxon>
        <taxon>Bacillati</taxon>
        <taxon>Mycoplasmatota</taxon>
        <taxon>Mycoplasmoidales</taxon>
        <taxon>Mycoplasmoidaceae</taxon>
        <taxon>Mycoplasmoides</taxon>
    </lineage>
</organism>
<evidence type="ECO:0000256" key="1">
    <source>
        <dbReference type="ARBA" id="ARBA00006700"/>
    </source>
</evidence>
<dbReference type="SUPFAM" id="SSF54189">
    <property type="entry name" value="Ribosomal proteins S24e, L23 and L15e"/>
    <property type="match status" value="1"/>
</dbReference>
<dbReference type="KEGG" id="mgx:CM1_00900"/>
<dbReference type="GO" id="GO:1990904">
    <property type="term" value="C:ribonucleoprotein complex"/>
    <property type="evidence" value="ECO:0007669"/>
    <property type="project" value="UniProtKB-KW"/>
</dbReference>
<dbReference type="Pfam" id="PF00276">
    <property type="entry name" value="Ribosomal_L23"/>
    <property type="match status" value="1"/>
</dbReference>
<comment type="subunit">
    <text evidence="4">Part of the 50S ribosomal subunit. Contacts protein L29, and trigger factor when it is bound to the ribosome.</text>
</comment>
<dbReference type="NCBIfam" id="NF004367">
    <property type="entry name" value="PRK05738.3-3"/>
    <property type="match status" value="1"/>
</dbReference>
<keyword evidence="2 4" id="KW-0689">Ribosomal protein</keyword>
<dbReference type="AlphaFoldDB" id="A0ABC7ZJG2"/>
<keyword evidence="3 4" id="KW-0687">Ribonucleoprotein</keyword>
<reference evidence="5 6" key="1">
    <citation type="journal article" date="2012" name="J. Bacteriol.">
        <title>Draft Genome Sequences of Four Axenic Mycoplasma genitalium Strains Isolated from Denmark, Japan, and Australia.</title>
        <authorList>
            <person name="McGowin C.L."/>
            <person name="Ma L."/>
            <person name="Jensen J.S."/>
            <person name="Mancuso M.M."/>
            <person name="Hamasuna R."/>
            <person name="Adegboye D."/>
            <person name="Martin D.H."/>
        </authorList>
    </citation>
    <scope>NUCLEOTIDE SEQUENCE [LARGE SCALE GENOMIC DNA]</scope>
    <source>
        <strain evidence="5 6">M6320</strain>
    </source>
</reference>
<dbReference type="RefSeq" id="WP_009885837.1">
    <property type="nucleotide sequence ID" value="NC_018497.1"/>
</dbReference>
<evidence type="ECO:0000313" key="6">
    <source>
        <dbReference type="Proteomes" id="UP000005254"/>
    </source>
</evidence>
<dbReference type="GeneID" id="99646984"/>
<keyword evidence="4" id="KW-0699">rRNA-binding</keyword>
<dbReference type="Proteomes" id="UP000005254">
    <property type="component" value="Chromosome"/>
</dbReference>
<dbReference type="Gene3D" id="3.30.70.330">
    <property type="match status" value="1"/>
</dbReference>
<evidence type="ECO:0000256" key="3">
    <source>
        <dbReference type="ARBA" id="ARBA00023274"/>
    </source>
</evidence>
<keyword evidence="4" id="KW-0694">RNA-binding</keyword>